<dbReference type="EC" id="2.7.7.2" evidence="15"/>
<dbReference type="UniPathway" id="UPA00277">
    <property type="reaction ID" value="UER00407"/>
</dbReference>
<keyword evidence="6 15" id="KW-0808">Transferase</keyword>
<dbReference type="eggNOG" id="COG0196">
    <property type="taxonomic scope" value="Bacteria"/>
</dbReference>
<evidence type="ECO:0000313" key="17">
    <source>
        <dbReference type="EMBL" id="CCH48320.1"/>
    </source>
</evidence>
<dbReference type="InterPro" id="IPR015864">
    <property type="entry name" value="FAD_synthase"/>
</dbReference>
<dbReference type="RefSeq" id="WP_015414370.1">
    <property type="nucleotide sequence ID" value="NC_020409.1"/>
</dbReference>
<dbReference type="GO" id="GO:0005524">
    <property type="term" value="F:ATP binding"/>
    <property type="evidence" value="ECO:0007669"/>
    <property type="project" value="UniProtKB-UniRule"/>
</dbReference>
<comment type="function">
    <text evidence="1">Catalyzes the phosphorylation of riboflavin to FMN followed by the adenylation of FMN to FAD.</text>
</comment>
<reference evidence="18" key="2">
    <citation type="journal article" date="2013" name="Stand. Genomic Sci.">
        <title>Complete genome sequence of Desulfocapsa sulfexigens, a marine deltaproteobacterium specialized in disproportionating inorganic sulfur compounds.</title>
        <authorList>
            <person name="Finster K.W."/>
            <person name="Kjeldsen K.U."/>
            <person name="Kube M."/>
            <person name="Reinhardt R."/>
            <person name="Mussmann M."/>
            <person name="Amann R."/>
            <person name="Schreiber L."/>
        </authorList>
    </citation>
    <scope>NUCLEOTIDE SEQUENCE [LARGE SCALE GENOMIC DNA]</scope>
    <source>
        <strain evidence="18">DSM 10523 / SB164P1</strain>
    </source>
</reference>
<comment type="pathway">
    <text evidence="3 15">Cofactor biosynthesis; FMN biosynthesis; FMN from riboflavin (ATP route): step 1/1.</text>
</comment>
<dbReference type="FunFam" id="2.40.30.30:FF:000003">
    <property type="entry name" value="Riboflavin biosynthesis protein"/>
    <property type="match status" value="1"/>
</dbReference>
<dbReference type="NCBIfam" id="TIGR00083">
    <property type="entry name" value="ribF"/>
    <property type="match status" value="1"/>
</dbReference>
<evidence type="ECO:0000256" key="10">
    <source>
        <dbReference type="ARBA" id="ARBA00022827"/>
    </source>
</evidence>
<dbReference type="PIRSF" id="PIRSF004491">
    <property type="entry name" value="FAD_Synth"/>
    <property type="match status" value="1"/>
</dbReference>
<evidence type="ECO:0000259" key="16">
    <source>
        <dbReference type="SMART" id="SM00904"/>
    </source>
</evidence>
<dbReference type="PATRIC" id="fig|879567.3.peg.1120"/>
<dbReference type="InterPro" id="IPR023468">
    <property type="entry name" value="Riboflavin_kinase"/>
</dbReference>
<evidence type="ECO:0000256" key="6">
    <source>
        <dbReference type="ARBA" id="ARBA00022679"/>
    </source>
</evidence>
<dbReference type="PANTHER" id="PTHR22749">
    <property type="entry name" value="RIBOFLAVIN KINASE/FMN ADENYLYLTRANSFERASE"/>
    <property type="match status" value="1"/>
</dbReference>
<dbReference type="AlphaFoldDB" id="M1WLR5"/>
<dbReference type="Pfam" id="PF06574">
    <property type="entry name" value="FAD_syn"/>
    <property type="match status" value="1"/>
</dbReference>
<evidence type="ECO:0000256" key="1">
    <source>
        <dbReference type="ARBA" id="ARBA00002121"/>
    </source>
</evidence>
<dbReference type="GO" id="GO:0009398">
    <property type="term" value="P:FMN biosynthetic process"/>
    <property type="evidence" value="ECO:0007669"/>
    <property type="project" value="UniProtKB-UniRule"/>
</dbReference>
<comment type="pathway">
    <text evidence="2 15">Cofactor biosynthesis; FAD biosynthesis; FAD from FMN: step 1/1.</text>
</comment>
<keyword evidence="8 15" id="KW-0547">Nucleotide-binding</keyword>
<dbReference type="InterPro" id="IPR014729">
    <property type="entry name" value="Rossmann-like_a/b/a_fold"/>
</dbReference>
<dbReference type="Proteomes" id="UP000011724">
    <property type="component" value="Chromosome"/>
</dbReference>
<dbReference type="NCBIfam" id="TIGR00125">
    <property type="entry name" value="cyt_tran_rel"/>
    <property type="match status" value="1"/>
</dbReference>
<comment type="catalytic activity">
    <reaction evidence="13 15">
        <text>riboflavin + ATP = FMN + ADP + H(+)</text>
        <dbReference type="Rhea" id="RHEA:14357"/>
        <dbReference type="ChEBI" id="CHEBI:15378"/>
        <dbReference type="ChEBI" id="CHEBI:30616"/>
        <dbReference type="ChEBI" id="CHEBI:57986"/>
        <dbReference type="ChEBI" id="CHEBI:58210"/>
        <dbReference type="ChEBI" id="CHEBI:456216"/>
        <dbReference type="EC" id="2.7.1.26"/>
    </reaction>
</comment>
<dbReference type="BioCyc" id="DPIE1322246:BN4_RS05470-MONOMER"/>
<sequence length="330" mass="37066">MITVRNIEDIKDVIAGSCVTIGNFDGVHKGHQKLIHRTCSRAEARGLVSVVVTFDPHPLKVLSSDRNPPFITLTEQKLELLSQHGPQVCLLLHFTMEMAKLTPEEFVRKYLLDGVNMKELIIGYDYHLGKGRTGDFATLTRLGKENGFTVDRLDPVTIEDAVVSSTRIRDLVHAGHVWAVRPLLGRFYQVKGEVVHGMNRGGRLLGFPTANLKLMDELFPKPGVYANWVEVDGRVHMGVANIGRNPTFGNDALSVEAHLLDFKGDLYGRDIRVHFVQRIRDEKKFSGIDELKDRIGKDIELGRQILSQPEAEIQLTRPAFENGSTQNRQD</sequence>
<name>M1WLR5_PSEP2</name>
<evidence type="ECO:0000256" key="12">
    <source>
        <dbReference type="ARBA" id="ARBA00023268"/>
    </source>
</evidence>
<evidence type="ECO:0000256" key="13">
    <source>
        <dbReference type="ARBA" id="ARBA00047880"/>
    </source>
</evidence>
<keyword evidence="9 15" id="KW-0418">Kinase</keyword>
<keyword evidence="5 15" id="KW-0288">FMN</keyword>
<dbReference type="EMBL" id="FO203427">
    <property type="protein sequence ID" value="CCH48320.1"/>
    <property type="molecule type" value="Genomic_DNA"/>
</dbReference>
<dbReference type="InterPro" id="IPR002606">
    <property type="entry name" value="Riboflavin_kinase_bac"/>
</dbReference>
<keyword evidence="7 15" id="KW-0548">Nucleotidyltransferase</keyword>
<dbReference type="Pfam" id="PF01687">
    <property type="entry name" value="Flavokinase"/>
    <property type="match status" value="1"/>
</dbReference>
<dbReference type="Gene3D" id="2.40.30.30">
    <property type="entry name" value="Riboflavin kinase-like"/>
    <property type="match status" value="1"/>
</dbReference>
<keyword evidence="4 15" id="KW-0285">Flavoprotein</keyword>
<dbReference type="InterPro" id="IPR023465">
    <property type="entry name" value="Riboflavin_kinase_dom_sf"/>
</dbReference>
<evidence type="ECO:0000256" key="2">
    <source>
        <dbReference type="ARBA" id="ARBA00004726"/>
    </source>
</evidence>
<reference evidence="17 18" key="1">
    <citation type="journal article" date="2013" name="PLoS ONE">
        <title>The first genomic and proteomic characterization of a deep-sea sulfate reducer: insights into the piezophilic lifestyle of Desulfovibrio piezophilus.</title>
        <authorList>
            <person name="Pradel N."/>
            <person name="Ji B."/>
            <person name="Gimenez G."/>
            <person name="Talla E."/>
            <person name="Lenoble P."/>
            <person name="Garel M."/>
            <person name="Tamburini C."/>
            <person name="Fourquet P."/>
            <person name="Lebrun R."/>
            <person name="Bertin P."/>
            <person name="Denis Y."/>
            <person name="Pophillat M."/>
            <person name="Barbe V."/>
            <person name="Ollivier B."/>
            <person name="Dolla A."/>
        </authorList>
    </citation>
    <scope>NUCLEOTIDE SEQUENCE [LARGE SCALE GENOMIC DNA]</scope>
    <source>
        <strain evidence="18">DSM 10523 / SB164P1</strain>
    </source>
</reference>
<dbReference type="EC" id="2.7.1.26" evidence="15"/>
<accession>M1WLR5</accession>
<feature type="domain" description="Riboflavin kinase" evidence="16">
    <location>
        <begin position="183"/>
        <end position="307"/>
    </location>
</feature>
<keyword evidence="10 15" id="KW-0274">FAD</keyword>
<dbReference type="PANTHER" id="PTHR22749:SF6">
    <property type="entry name" value="RIBOFLAVIN KINASE"/>
    <property type="match status" value="1"/>
</dbReference>
<evidence type="ECO:0000256" key="8">
    <source>
        <dbReference type="ARBA" id="ARBA00022741"/>
    </source>
</evidence>
<dbReference type="GO" id="GO:0006747">
    <property type="term" value="P:FAD biosynthetic process"/>
    <property type="evidence" value="ECO:0007669"/>
    <property type="project" value="UniProtKB-UniRule"/>
</dbReference>
<protein>
    <recommendedName>
        <fullName evidence="15">Riboflavin biosynthesis protein</fullName>
    </recommendedName>
    <domain>
        <recommendedName>
            <fullName evidence="15">Riboflavin kinase</fullName>
            <ecNumber evidence="15">2.7.1.26</ecNumber>
        </recommendedName>
        <alternativeName>
            <fullName evidence="15">Flavokinase</fullName>
        </alternativeName>
    </domain>
    <domain>
        <recommendedName>
            <fullName evidence="15">FMN adenylyltransferase</fullName>
            <ecNumber evidence="15">2.7.7.2</ecNumber>
        </recommendedName>
        <alternativeName>
            <fullName evidence="15">FAD pyrophosphorylase</fullName>
        </alternativeName>
        <alternativeName>
            <fullName evidence="15">FAD synthase</fullName>
        </alternativeName>
    </domain>
</protein>
<dbReference type="FunFam" id="3.40.50.620:FF:000021">
    <property type="entry name" value="Riboflavin biosynthesis protein"/>
    <property type="match status" value="1"/>
</dbReference>
<evidence type="ECO:0000256" key="9">
    <source>
        <dbReference type="ARBA" id="ARBA00022777"/>
    </source>
</evidence>
<evidence type="ECO:0000313" key="18">
    <source>
        <dbReference type="Proteomes" id="UP000011724"/>
    </source>
</evidence>
<dbReference type="STRING" id="1322246.BN4_11083"/>
<evidence type="ECO:0000256" key="11">
    <source>
        <dbReference type="ARBA" id="ARBA00022840"/>
    </source>
</evidence>
<keyword evidence="11 15" id="KW-0067">ATP-binding</keyword>
<dbReference type="HOGENOM" id="CLU_048437_0_2_7"/>
<comment type="similarity">
    <text evidence="15">Belongs to the ribF family.</text>
</comment>
<evidence type="ECO:0000256" key="15">
    <source>
        <dbReference type="PIRNR" id="PIRNR004491"/>
    </source>
</evidence>
<dbReference type="GO" id="GO:0008531">
    <property type="term" value="F:riboflavin kinase activity"/>
    <property type="evidence" value="ECO:0007669"/>
    <property type="project" value="UniProtKB-UniRule"/>
</dbReference>
<dbReference type="UniPathway" id="UPA00276">
    <property type="reaction ID" value="UER00406"/>
</dbReference>
<dbReference type="NCBIfam" id="NF004162">
    <property type="entry name" value="PRK05627.1-5"/>
    <property type="match status" value="1"/>
</dbReference>
<dbReference type="InterPro" id="IPR004821">
    <property type="entry name" value="Cyt_trans-like"/>
</dbReference>
<keyword evidence="18" id="KW-1185">Reference proteome</keyword>
<evidence type="ECO:0000256" key="7">
    <source>
        <dbReference type="ARBA" id="ARBA00022695"/>
    </source>
</evidence>
<dbReference type="GO" id="GO:0003919">
    <property type="term" value="F:FMN adenylyltransferase activity"/>
    <property type="evidence" value="ECO:0007669"/>
    <property type="project" value="UniProtKB-UniRule"/>
</dbReference>
<dbReference type="SMART" id="SM00904">
    <property type="entry name" value="Flavokinase"/>
    <property type="match status" value="1"/>
</dbReference>
<dbReference type="SUPFAM" id="SSF82114">
    <property type="entry name" value="Riboflavin kinase-like"/>
    <property type="match status" value="1"/>
</dbReference>
<evidence type="ECO:0000256" key="3">
    <source>
        <dbReference type="ARBA" id="ARBA00005201"/>
    </source>
</evidence>
<keyword evidence="12" id="KW-0511">Multifunctional enzyme</keyword>
<organism evidence="17 18">
    <name type="scientific">Pseudodesulfovibrio piezophilus (strain DSM 21447 / JCM 15486 / C1TLV30)</name>
    <name type="common">Desulfovibrio piezophilus</name>
    <dbReference type="NCBI Taxonomy" id="1322246"/>
    <lineage>
        <taxon>Bacteria</taxon>
        <taxon>Pseudomonadati</taxon>
        <taxon>Thermodesulfobacteriota</taxon>
        <taxon>Desulfovibrionia</taxon>
        <taxon>Desulfovibrionales</taxon>
        <taxon>Desulfovibrionaceae</taxon>
    </lineage>
</organism>
<dbReference type="GO" id="GO:0009231">
    <property type="term" value="P:riboflavin biosynthetic process"/>
    <property type="evidence" value="ECO:0007669"/>
    <property type="project" value="InterPro"/>
</dbReference>
<dbReference type="SUPFAM" id="SSF52374">
    <property type="entry name" value="Nucleotidylyl transferase"/>
    <property type="match status" value="1"/>
</dbReference>
<evidence type="ECO:0000256" key="5">
    <source>
        <dbReference type="ARBA" id="ARBA00022643"/>
    </source>
</evidence>
<dbReference type="NCBIfam" id="NF004160">
    <property type="entry name" value="PRK05627.1-3"/>
    <property type="match status" value="1"/>
</dbReference>
<dbReference type="KEGG" id="dpi:BN4_11083"/>
<evidence type="ECO:0000256" key="4">
    <source>
        <dbReference type="ARBA" id="ARBA00022630"/>
    </source>
</evidence>
<dbReference type="Gene3D" id="3.40.50.620">
    <property type="entry name" value="HUPs"/>
    <property type="match status" value="1"/>
</dbReference>
<evidence type="ECO:0000256" key="14">
    <source>
        <dbReference type="ARBA" id="ARBA00049494"/>
    </source>
</evidence>
<comment type="catalytic activity">
    <reaction evidence="14 15">
        <text>FMN + ATP + H(+) = FAD + diphosphate</text>
        <dbReference type="Rhea" id="RHEA:17237"/>
        <dbReference type="ChEBI" id="CHEBI:15378"/>
        <dbReference type="ChEBI" id="CHEBI:30616"/>
        <dbReference type="ChEBI" id="CHEBI:33019"/>
        <dbReference type="ChEBI" id="CHEBI:57692"/>
        <dbReference type="ChEBI" id="CHEBI:58210"/>
        <dbReference type="EC" id="2.7.7.2"/>
    </reaction>
</comment>
<dbReference type="OrthoDB" id="9803667at2"/>
<gene>
    <name evidence="17" type="ordered locus">BN4_11083</name>
</gene>
<dbReference type="CDD" id="cd02064">
    <property type="entry name" value="FAD_synthetase_N"/>
    <property type="match status" value="1"/>
</dbReference>
<dbReference type="InterPro" id="IPR015865">
    <property type="entry name" value="Riboflavin_kinase_bac/euk"/>
</dbReference>
<proteinExistence type="inferred from homology"/>